<sequence length="97" mass="10223">MRKAAATQMREEEKQAAVRDLLKVAAVWERRAAVTQAKESALAARVGGMAQTEGGGADGEGRCGGAKAQRLFLRGICAGAEVKSAVAWRSSFTGFPR</sequence>
<dbReference type="Proteomes" id="UP000275267">
    <property type="component" value="Unassembled WGS sequence"/>
</dbReference>
<protein>
    <submittedName>
        <fullName evidence="1">Uncharacterized protein</fullName>
    </submittedName>
</protein>
<reference evidence="2" key="1">
    <citation type="journal article" date="2019" name="Nat. Commun.">
        <title>The genome of broomcorn millet.</title>
        <authorList>
            <person name="Zou C."/>
            <person name="Miki D."/>
            <person name="Li D."/>
            <person name="Tang Q."/>
            <person name="Xiao L."/>
            <person name="Rajput S."/>
            <person name="Deng P."/>
            <person name="Jia W."/>
            <person name="Huang R."/>
            <person name="Zhang M."/>
            <person name="Sun Y."/>
            <person name="Hu J."/>
            <person name="Fu X."/>
            <person name="Schnable P.S."/>
            <person name="Li F."/>
            <person name="Zhang H."/>
            <person name="Feng B."/>
            <person name="Zhu X."/>
            <person name="Liu R."/>
            <person name="Schnable J.C."/>
            <person name="Zhu J.-K."/>
            <person name="Zhang H."/>
        </authorList>
    </citation>
    <scope>NUCLEOTIDE SEQUENCE [LARGE SCALE GENOMIC DNA]</scope>
</reference>
<dbReference type="EMBL" id="PQIB02000004">
    <property type="protein sequence ID" value="RLN22483.1"/>
    <property type="molecule type" value="Genomic_DNA"/>
</dbReference>
<evidence type="ECO:0000313" key="2">
    <source>
        <dbReference type="Proteomes" id="UP000275267"/>
    </source>
</evidence>
<accession>A0A3L6SLS3</accession>
<gene>
    <name evidence="1" type="ORF">C2845_PM07G00120</name>
</gene>
<comment type="caution">
    <text evidence="1">The sequence shown here is derived from an EMBL/GenBank/DDBJ whole genome shotgun (WGS) entry which is preliminary data.</text>
</comment>
<name>A0A3L6SLS3_PANMI</name>
<evidence type="ECO:0000313" key="1">
    <source>
        <dbReference type="EMBL" id="RLN22483.1"/>
    </source>
</evidence>
<proteinExistence type="predicted"/>
<keyword evidence="2" id="KW-1185">Reference proteome</keyword>
<organism evidence="1 2">
    <name type="scientific">Panicum miliaceum</name>
    <name type="common">Proso millet</name>
    <name type="synonym">Broomcorn millet</name>
    <dbReference type="NCBI Taxonomy" id="4540"/>
    <lineage>
        <taxon>Eukaryota</taxon>
        <taxon>Viridiplantae</taxon>
        <taxon>Streptophyta</taxon>
        <taxon>Embryophyta</taxon>
        <taxon>Tracheophyta</taxon>
        <taxon>Spermatophyta</taxon>
        <taxon>Magnoliopsida</taxon>
        <taxon>Liliopsida</taxon>
        <taxon>Poales</taxon>
        <taxon>Poaceae</taxon>
        <taxon>PACMAD clade</taxon>
        <taxon>Panicoideae</taxon>
        <taxon>Panicodae</taxon>
        <taxon>Paniceae</taxon>
        <taxon>Panicinae</taxon>
        <taxon>Panicum</taxon>
        <taxon>Panicum sect. Panicum</taxon>
    </lineage>
</organism>
<dbReference type="AlphaFoldDB" id="A0A3L6SLS3"/>